<keyword evidence="3" id="KW-1185">Reference proteome</keyword>
<sequence length="438" mass="46156">MLRSNHRSSQLSRRHMLRLCGAASASPCLPAPIAAARSLDLAQRLREASLKGAAVTLPAGETSLMGLDLPDGAILIGVPGRTVLKLSGVGPLISAAMARRITLENIVFDGGAGFTPKDKGLLDFSDVVNLSIRGCAIRHSSARGINLTRCGGVVAQNEISDVIDVGLYSLDGLGVDIDNNHVRRCGDNGVLIYATSPGRYDGSRLRNNLIEDIDNRSGGNGPYGNGVFVWGAGVVRVERNRIYRCVYTAVRNNGAHHVEVIGNDCKSFGEKAMYAEFGAKNSTFKDNRIEDAGAGIAIANADKGTDGAIVSGNTIVNMRKGVNDPEFGPEMLWLTGILAEKNVDVTGNRIVGPGWIGIALGGWRENLRAEANEISGVDYGVALATGDGAGDALVARNRISARKGAVIATAGMNFLPGDLTKPGAKKYPRLIVRDNETA</sequence>
<dbReference type="InterPro" id="IPR006626">
    <property type="entry name" value="PbH1"/>
</dbReference>
<dbReference type="NCBIfam" id="TIGR03808">
    <property type="entry name" value="RR_plus_rpt_1"/>
    <property type="match status" value="1"/>
</dbReference>
<dbReference type="AlphaFoldDB" id="A0A6B8LZR8"/>
<accession>A0A6B8LZR8</accession>
<dbReference type="Proteomes" id="UP000422569">
    <property type="component" value="Chromosome"/>
</dbReference>
<evidence type="ECO:0000313" key="3">
    <source>
        <dbReference type="Proteomes" id="UP000422569"/>
    </source>
</evidence>
<name>A0A6B8LZR8_9HYPH</name>
<feature type="domain" description="Right handed beta helix" evidence="1">
    <location>
        <begin position="122"/>
        <end position="231"/>
    </location>
</feature>
<gene>
    <name evidence="2" type="ORF">F7D14_05335</name>
</gene>
<evidence type="ECO:0000259" key="1">
    <source>
        <dbReference type="Pfam" id="PF13229"/>
    </source>
</evidence>
<proteinExistence type="predicted"/>
<dbReference type="Pfam" id="PF13229">
    <property type="entry name" value="Beta_helix"/>
    <property type="match status" value="1"/>
</dbReference>
<protein>
    <submittedName>
        <fullName evidence="2">TIGR03808 family TAT-translocated repetitive protein</fullName>
    </submittedName>
</protein>
<dbReference type="RefSeq" id="WP_154419709.1">
    <property type="nucleotide sequence ID" value="NZ_CP044331.1"/>
</dbReference>
<dbReference type="SMART" id="SM00710">
    <property type="entry name" value="PbH1"/>
    <property type="match status" value="10"/>
</dbReference>
<dbReference type="KEGG" id="mpar:F7D14_05335"/>
<dbReference type="EMBL" id="CP044331">
    <property type="protein sequence ID" value="QGM96954.1"/>
    <property type="molecule type" value="Genomic_DNA"/>
</dbReference>
<dbReference type="InterPro" id="IPR011050">
    <property type="entry name" value="Pectin_lyase_fold/virulence"/>
</dbReference>
<dbReference type="InterPro" id="IPR039448">
    <property type="entry name" value="Beta_helix"/>
</dbReference>
<dbReference type="InterPro" id="IPR022388">
    <property type="entry name" value="CHP03808"/>
</dbReference>
<dbReference type="Gene3D" id="2.160.20.10">
    <property type="entry name" value="Single-stranded right-handed beta-helix, Pectin lyase-like"/>
    <property type="match status" value="1"/>
</dbReference>
<dbReference type="PROSITE" id="PS51318">
    <property type="entry name" value="TAT"/>
    <property type="match status" value="1"/>
</dbReference>
<dbReference type="SUPFAM" id="SSF51126">
    <property type="entry name" value="Pectin lyase-like"/>
    <property type="match status" value="1"/>
</dbReference>
<dbReference type="InterPro" id="IPR012334">
    <property type="entry name" value="Pectin_lyas_fold"/>
</dbReference>
<organism evidence="2 3">
    <name type="scientific">Methylocystis parvus</name>
    <dbReference type="NCBI Taxonomy" id="134"/>
    <lineage>
        <taxon>Bacteria</taxon>
        <taxon>Pseudomonadati</taxon>
        <taxon>Pseudomonadota</taxon>
        <taxon>Alphaproteobacteria</taxon>
        <taxon>Hyphomicrobiales</taxon>
        <taxon>Methylocystaceae</taxon>
        <taxon>Methylocystis</taxon>
    </lineage>
</organism>
<evidence type="ECO:0000313" key="2">
    <source>
        <dbReference type="EMBL" id="QGM96954.1"/>
    </source>
</evidence>
<dbReference type="InterPro" id="IPR006311">
    <property type="entry name" value="TAT_signal"/>
</dbReference>
<reference evidence="2 3" key="1">
    <citation type="submission" date="2019-09" db="EMBL/GenBank/DDBJ databases">
        <title>Isolation and complete genome sequencing of Methylocystis species.</title>
        <authorList>
            <person name="Rumah B.L."/>
            <person name="Stead C.E."/>
            <person name="Stevens B.C."/>
            <person name="Minton N.P."/>
            <person name="Grosse-Honebrink A."/>
            <person name="Zhang Y."/>
        </authorList>
    </citation>
    <scope>NUCLEOTIDE SEQUENCE [LARGE SCALE GENOMIC DNA]</scope>
    <source>
        <strain evidence="2 3">BRCS2</strain>
    </source>
</reference>